<feature type="region of interest" description="Disordered" evidence="2">
    <location>
        <begin position="891"/>
        <end position="1033"/>
    </location>
</feature>
<feature type="region of interest" description="Disordered" evidence="2">
    <location>
        <begin position="431"/>
        <end position="453"/>
    </location>
</feature>
<dbReference type="InterPro" id="IPR036621">
    <property type="entry name" value="Anticodon-bd_dom_sf"/>
</dbReference>
<feature type="compositionally biased region" description="Basic and acidic residues" evidence="2">
    <location>
        <begin position="442"/>
        <end position="453"/>
    </location>
</feature>
<feature type="region of interest" description="Disordered" evidence="2">
    <location>
        <begin position="120"/>
        <end position="298"/>
    </location>
</feature>
<dbReference type="InterPro" id="IPR035979">
    <property type="entry name" value="RBD_domain_sf"/>
</dbReference>
<dbReference type="AlphaFoldDB" id="A0A3M6TS23"/>
<evidence type="ECO:0000256" key="2">
    <source>
        <dbReference type="SAM" id="MobiDB-lite"/>
    </source>
</evidence>
<dbReference type="STRING" id="46731.A0A3M6TS23"/>
<feature type="compositionally biased region" description="Low complexity" evidence="2">
    <location>
        <begin position="832"/>
        <end position="844"/>
    </location>
</feature>
<dbReference type="InterPro" id="IPR052600">
    <property type="entry name" value="Nuc_rcpt_coact/corep"/>
</dbReference>
<feature type="region of interest" description="Disordered" evidence="2">
    <location>
        <begin position="535"/>
        <end position="554"/>
    </location>
</feature>
<evidence type="ECO:0000259" key="3">
    <source>
        <dbReference type="PROSITE" id="PS50102"/>
    </source>
</evidence>
<dbReference type="InterPro" id="IPR012677">
    <property type="entry name" value="Nucleotide-bd_a/b_plait_sf"/>
</dbReference>
<keyword evidence="1" id="KW-0694">RNA-binding</keyword>
<feature type="compositionally biased region" description="Low complexity" evidence="2">
    <location>
        <begin position="1008"/>
        <end position="1018"/>
    </location>
</feature>
<protein>
    <recommendedName>
        <fullName evidence="3">RRM domain-containing protein</fullName>
    </recommendedName>
</protein>
<feature type="compositionally biased region" description="Polar residues" evidence="2">
    <location>
        <begin position="654"/>
        <end position="669"/>
    </location>
</feature>
<dbReference type="PANTHER" id="PTHR23295:SF6">
    <property type="entry name" value="NEOSIN, ISOFORM A"/>
    <property type="match status" value="1"/>
</dbReference>
<proteinExistence type="predicted"/>
<evidence type="ECO:0000313" key="4">
    <source>
        <dbReference type="EMBL" id="RMX44141.1"/>
    </source>
</evidence>
<dbReference type="Proteomes" id="UP000275408">
    <property type="component" value="Unassembled WGS sequence"/>
</dbReference>
<dbReference type="PROSITE" id="PS50102">
    <property type="entry name" value="RRM"/>
    <property type="match status" value="1"/>
</dbReference>
<dbReference type="Gene3D" id="3.30.70.330">
    <property type="match status" value="1"/>
</dbReference>
<feature type="compositionally biased region" description="Gly residues" evidence="2">
    <location>
        <begin position="1019"/>
        <end position="1033"/>
    </location>
</feature>
<feature type="compositionally biased region" description="Basic and acidic residues" evidence="2">
    <location>
        <begin position="120"/>
        <end position="186"/>
    </location>
</feature>
<feature type="compositionally biased region" description="Basic and acidic residues" evidence="2">
    <location>
        <begin position="195"/>
        <end position="279"/>
    </location>
</feature>
<dbReference type="OrthoDB" id="10044938at2759"/>
<evidence type="ECO:0000313" key="5">
    <source>
        <dbReference type="Proteomes" id="UP000275408"/>
    </source>
</evidence>
<dbReference type="Pfam" id="PF00076">
    <property type="entry name" value="RRM_1"/>
    <property type="match status" value="1"/>
</dbReference>
<gene>
    <name evidence="4" type="ORF">pdam_00002539</name>
</gene>
<dbReference type="Gene3D" id="3.40.50.800">
    <property type="entry name" value="Anticodon-binding domain"/>
    <property type="match status" value="1"/>
</dbReference>
<feature type="compositionally biased region" description="Basic and acidic residues" evidence="2">
    <location>
        <begin position="9"/>
        <end position="49"/>
    </location>
</feature>
<feature type="compositionally biased region" description="Low complexity" evidence="2">
    <location>
        <begin position="719"/>
        <end position="731"/>
    </location>
</feature>
<dbReference type="SUPFAM" id="SSF54928">
    <property type="entry name" value="RNA-binding domain, RBD"/>
    <property type="match status" value="1"/>
</dbReference>
<feature type="compositionally biased region" description="Low complexity" evidence="2">
    <location>
        <begin position="940"/>
        <end position="960"/>
    </location>
</feature>
<dbReference type="GO" id="GO:0003723">
    <property type="term" value="F:RNA binding"/>
    <property type="evidence" value="ECO:0007669"/>
    <property type="project" value="UniProtKB-UniRule"/>
</dbReference>
<keyword evidence="5" id="KW-1185">Reference proteome</keyword>
<feature type="compositionally biased region" description="Low complexity" evidence="2">
    <location>
        <begin position="898"/>
        <end position="909"/>
    </location>
</feature>
<dbReference type="SUPFAM" id="SSF52954">
    <property type="entry name" value="Class II aaRS ABD-related"/>
    <property type="match status" value="1"/>
</dbReference>
<comment type="caution">
    <text evidence="4">The sequence shown here is derived from an EMBL/GenBank/DDBJ whole genome shotgun (WGS) entry which is preliminary data.</text>
</comment>
<evidence type="ECO:0000256" key="1">
    <source>
        <dbReference type="PROSITE-ProRule" id="PRU00176"/>
    </source>
</evidence>
<name>A0A3M6TS23_POCDA</name>
<accession>A0A3M6TS23</accession>
<feature type="region of interest" description="Disordered" evidence="2">
    <location>
        <begin position="719"/>
        <end position="741"/>
    </location>
</feature>
<feature type="region of interest" description="Disordered" evidence="2">
    <location>
        <begin position="1"/>
        <end position="49"/>
    </location>
</feature>
<feature type="region of interest" description="Disordered" evidence="2">
    <location>
        <begin position="775"/>
        <end position="876"/>
    </location>
</feature>
<organism evidence="4 5">
    <name type="scientific">Pocillopora damicornis</name>
    <name type="common">Cauliflower coral</name>
    <name type="synonym">Millepora damicornis</name>
    <dbReference type="NCBI Taxonomy" id="46731"/>
    <lineage>
        <taxon>Eukaryota</taxon>
        <taxon>Metazoa</taxon>
        <taxon>Cnidaria</taxon>
        <taxon>Anthozoa</taxon>
        <taxon>Hexacorallia</taxon>
        <taxon>Scleractinia</taxon>
        <taxon>Astrocoeniina</taxon>
        <taxon>Pocilloporidae</taxon>
        <taxon>Pocillopora</taxon>
    </lineage>
</organism>
<dbReference type="InterPro" id="IPR000504">
    <property type="entry name" value="RRM_dom"/>
</dbReference>
<feature type="region of interest" description="Disordered" evidence="2">
    <location>
        <begin position="646"/>
        <end position="669"/>
    </location>
</feature>
<feature type="region of interest" description="Disordered" evidence="2">
    <location>
        <begin position="575"/>
        <end position="594"/>
    </location>
</feature>
<dbReference type="SMART" id="SM00360">
    <property type="entry name" value="RRM"/>
    <property type="match status" value="1"/>
</dbReference>
<feature type="domain" description="RRM" evidence="3">
    <location>
        <begin position="52"/>
        <end position="120"/>
    </location>
</feature>
<feature type="compositionally biased region" description="Low complexity" evidence="2">
    <location>
        <begin position="781"/>
        <end position="795"/>
    </location>
</feature>
<dbReference type="PANTHER" id="PTHR23295">
    <property type="entry name" value="NUCLEAR RECEPTOR COACTIVATOR 5-RELATED"/>
    <property type="match status" value="1"/>
</dbReference>
<dbReference type="CDD" id="cd12341">
    <property type="entry name" value="RRM_hnRNPC_like"/>
    <property type="match status" value="1"/>
</dbReference>
<reference evidence="4 5" key="1">
    <citation type="journal article" date="2018" name="Sci. Rep.">
        <title>Comparative analysis of the Pocillopora damicornis genome highlights role of immune system in coral evolution.</title>
        <authorList>
            <person name="Cunning R."/>
            <person name="Bay R.A."/>
            <person name="Gillette P."/>
            <person name="Baker A.C."/>
            <person name="Traylor-Knowles N."/>
        </authorList>
    </citation>
    <scope>NUCLEOTIDE SEQUENCE [LARGE SCALE GENOMIC DNA]</scope>
    <source>
        <strain evidence="4">RSMAS</strain>
        <tissue evidence="4">Whole animal</tissue>
    </source>
</reference>
<dbReference type="EMBL" id="RCHS01003049">
    <property type="protein sequence ID" value="RMX44141.1"/>
    <property type="molecule type" value="Genomic_DNA"/>
</dbReference>
<sequence length="1033" mass="109530">MNSDLKVAPNDKKDTRFRDNRKGSPERWGKPGRRENTPPKETNRSDPHSIRCRVFIGNLQMSRKELEDIFAQYGKVVGCSVHNNYGFVQFEDEKSADAAVAKENGQVYYGKRVDVNLAGDRRKEKMEDRPRDRDSRPPFPFNRREREFDREGNRQFRKSPPRDRPRFEDYDRFPSRFEPPPFDRRGRSPSPPPPRRMDDRPYGGGRNDDFYMRDRYRNEPPPREPYPRHGFDHRGDPYDRDRRDPYDSPRGPYPDRRDDRFDRYDSYGRDGRDSREYPRPGDYPGPAKRPRMDYDGPDDIYSSSKTIEAPTDCVIVVMNKQQRGYAELVQRRLKSVGLVVDLHFHGTQPIVELLDDVARRGVLYAIVITSQHEVHRSVTVNILHGSPQGKDETPLAGKTTHAEHRNMPLDDAMRLVGQNFDQYMQDLRERAKASSVQGSSKDVGETVSKEEKSSEISSLLSKAAAGGNLSSDQLAKLIDDLSKRQQEVVGSTSTANGKGVKTEVLASLAHWDRPFCSSAESMHKRPVVPFTPAFSPGLATTQPSQPAVDPQSIAKQQADLQAKILSILNPGGVAKSGGTSSSSLTQQAAMPSVVPSPNVATAAKSAALSTTAKPIFPLYLAQQKLVTPIPGSGGYLSSSAAPGPGALTGATGSKTLSSTPSNQIGKSPQSAVQYGVTSASSSYSAASVRTTPSAAYQYTKPAAQGVQSTYATGANRAATASSSSSYGSPATQRSQTYSAVTQAQKSTASSATQSPISAVSKAGLAGQAIGTIGVQRPNAVGRGSPGSLSGSRPGTGAPGVQMRTPYPMASKGRAGLLGASPTAGVRGPTQTGAARAPAPSGSPGVRMGTPRGPSPVGRGTVRTPSPAGMQGQARGRAIAVRGGAISVRGGAVGGKAGTGAASTTGVAVSQTASPNRGALVQRGAPIARGIPTRGGGTGPTRGSPANRGAARGGLAPRGAPTSRGGLISRGGPQMRGAPSARGGPSQQGTPIRSLGPGGRIAGQGPINRGAPRGRPMMRGGPGFRGGRGNSGGY</sequence>